<feature type="chain" id="PRO_5002022492" evidence="2">
    <location>
        <begin position="32"/>
        <end position="153"/>
    </location>
</feature>
<feature type="region of interest" description="Disordered" evidence="1">
    <location>
        <begin position="35"/>
        <end position="56"/>
    </location>
</feature>
<dbReference type="PROSITE" id="PS51257">
    <property type="entry name" value="PROKAR_LIPOPROTEIN"/>
    <property type="match status" value="1"/>
</dbReference>
<dbReference type="OrthoDB" id="4883608at2"/>
<keyword evidence="4" id="KW-1185">Reference proteome</keyword>
<dbReference type="AlphaFoldDB" id="A0A0A6VUQ5"/>
<gene>
    <name evidence="3" type="ORF">GY22_07505</name>
</gene>
<evidence type="ECO:0000256" key="1">
    <source>
        <dbReference type="SAM" id="MobiDB-lite"/>
    </source>
</evidence>
<evidence type="ECO:0000313" key="4">
    <source>
        <dbReference type="Proteomes" id="UP000030466"/>
    </source>
</evidence>
<protein>
    <submittedName>
        <fullName evidence="3">Uncharacterized protein</fullName>
    </submittedName>
</protein>
<evidence type="ECO:0000313" key="3">
    <source>
        <dbReference type="EMBL" id="KHD97928.1"/>
    </source>
</evidence>
<accession>A0A0A6VUQ5</accession>
<dbReference type="RefSeq" id="WP_035925523.1">
    <property type="nucleotide sequence ID" value="NZ_JSUH01000005.1"/>
</dbReference>
<proteinExistence type="predicted"/>
<keyword evidence="2" id="KW-0732">Signal</keyword>
<feature type="signal peptide" evidence="2">
    <location>
        <begin position="1"/>
        <end position="31"/>
    </location>
</feature>
<reference evidence="3 4" key="1">
    <citation type="journal article" date="2003" name="Int. J. Syst. Evol. Microbiol.">
        <title>Kocuria polaris sp. nov., an orange-pigmented psychrophilic bacterium isolated from an Antarctic cyanobacterial mat sample.</title>
        <authorList>
            <person name="Reddy G.S."/>
            <person name="Prakash J.S."/>
            <person name="Prabahar V."/>
            <person name="Matsumoto G.I."/>
            <person name="Stackebrandt E."/>
            <person name="Shivaji S."/>
        </authorList>
    </citation>
    <scope>NUCLEOTIDE SEQUENCE [LARGE SCALE GENOMIC DNA]</scope>
    <source>
        <strain evidence="3 4">CMS 76or</strain>
    </source>
</reference>
<sequence length="153" mass="15491">MTRYPRRPSPRGAAAAALTALSLLALTGCGAGPQSSGLVLEPTAGSPAPVPAGPTAEPEACFDVASAYTALTLVPLSGDEPDPHFRPQGAAASVRVLTSRLPAELRPAFEDAVAALDAAGSSVQPAELADLQRTLAPVGDWLRRACAEPTPSN</sequence>
<dbReference type="Proteomes" id="UP000030466">
    <property type="component" value="Unassembled WGS sequence"/>
</dbReference>
<evidence type="ECO:0000256" key="2">
    <source>
        <dbReference type="SAM" id="SignalP"/>
    </source>
</evidence>
<dbReference type="EMBL" id="JSUH01000005">
    <property type="protein sequence ID" value="KHD97928.1"/>
    <property type="molecule type" value="Genomic_DNA"/>
</dbReference>
<name>A0A0A6VUQ5_KOCRO</name>
<comment type="caution">
    <text evidence="3">The sequence shown here is derived from an EMBL/GenBank/DDBJ whole genome shotgun (WGS) entry which is preliminary data.</text>
</comment>
<organism evidence="3 4">
    <name type="scientific">Kocuria rosea subsp. polaris</name>
    <dbReference type="NCBI Taxonomy" id="136273"/>
    <lineage>
        <taxon>Bacteria</taxon>
        <taxon>Bacillati</taxon>
        <taxon>Actinomycetota</taxon>
        <taxon>Actinomycetes</taxon>
        <taxon>Micrococcales</taxon>
        <taxon>Micrococcaceae</taxon>
        <taxon>Kocuria</taxon>
    </lineage>
</organism>